<dbReference type="Gene3D" id="1.10.260.40">
    <property type="entry name" value="lambda repressor-like DNA-binding domains"/>
    <property type="match status" value="1"/>
</dbReference>
<evidence type="ECO:0000313" key="2">
    <source>
        <dbReference type="EMBL" id="MFJ5446854.1"/>
    </source>
</evidence>
<comment type="caution">
    <text evidence="2">The sequence shown here is derived from an EMBL/GenBank/DDBJ whole genome shotgun (WGS) entry which is preliminary data.</text>
</comment>
<accession>A0ABW8GNJ3</accession>
<dbReference type="InterPro" id="IPR001387">
    <property type="entry name" value="Cro/C1-type_HTH"/>
</dbReference>
<proteinExistence type="predicted"/>
<dbReference type="Pfam" id="PF01381">
    <property type="entry name" value="HTH_3"/>
    <property type="match status" value="1"/>
</dbReference>
<organism evidence="2 3">
    <name type="scientific">Methylobacillus methanolivorans</name>
    <dbReference type="NCBI Taxonomy" id="1848927"/>
    <lineage>
        <taxon>Bacteria</taxon>
        <taxon>Pseudomonadati</taxon>
        <taxon>Pseudomonadota</taxon>
        <taxon>Betaproteobacteria</taxon>
        <taxon>Nitrosomonadales</taxon>
        <taxon>Methylophilaceae</taxon>
        <taxon>Methylobacillus</taxon>
    </lineage>
</organism>
<feature type="domain" description="HTH cro/C1-type" evidence="1">
    <location>
        <begin position="24"/>
        <end position="83"/>
    </location>
</feature>
<keyword evidence="3" id="KW-1185">Reference proteome</keyword>
<protein>
    <submittedName>
        <fullName evidence="2">Helix-turn-helix domain-containing protein</fullName>
    </submittedName>
</protein>
<name>A0ABW8GNJ3_9PROT</name>
<dbReference type="CDD" id="cd00093">
    <property type="entry name" value="HTH_XRE"/>
    <property type="match status" value="1"/>
</dbReference>
<evidence type="ECO:0000259" key="1">
    <source>
        <dbReference type="PROSITE" id="PS50943"/>
    </source>
</evidence>
<gene>
    <name evidence="2" type="ORF">ACIKP9_11490</name>
</gene>
<sequence>MVKPSSRTYSRYSHEAAQLLGLMIRNARIERGLTIEELAERADVSRGLVYRAEQGDMGCGIGSVFELATIVGVPLFTADPSTIALHIANAEKTLSLLPRAVHPANKVVKDDF</sequence>
<dbReference type="PROSITE" id="PS50943">
    <property type="entry name" value="HTH_CROC1"/>
    <property type="match status" value="1"/>
</dbReference>
<reference evidence="2 3" key="1">
    <citation type="submission" date="2024-11" db="EMBL/GenBank/DDBJ databases">
        <authorList>
            <person name="Kaparullina E.N."/>
            <person name="Delegan Y.A."/>
            <person name="Doronina N.V."/>
        </authorList>
    </citation>
    <scope>NUCLEOTIDE SEQUENCE [LARGE SCALE GENOMIC DNA]</scope>
    <source>
        <strain evidence="2 3">7sh_L</strain>
    </source>
</reference>
<dbReference type="Proteomes" id="UP001617669">
    <property type="component" value="Unassembled WGS sequence"/>
</dbReference>
<dbReference type="EMBL" id="JBIWXY010000002">
    <property type="protein sequence ID" value="MFJ5446854.1"/>
    <property type="molecule type" value="Genomic_DNA"/>
</dbReference>
<dbReference type="SMART" id="SM00530">
    <property type="entry name" value="HTH_XRE"/>
    <property type="match status" value="1"/>
</dbReference>
<evidence type="ECO:0000313" key="3">
    <source>
        <dbReference type="Proteomes" id="UP001617669"/>
    </source>
</evidence>
<dbReference type="InterPro" id="IPR010982">
    <property type="entry name" value="Lambda_DNA-bd_dom_sf"/>
</dbReference>
<dbReference type="SUPFAM" id="SSF47413">
    <property type="entry name" value="lambda repressor-like DNA-binding domains"/>
    <property type="match status" value="1"/>
</dbReference>
<dbReference type="RefSeq" id="WP_400882910.1">
    <property type="nucleotide sequence ID" value="NZ_JBIWXY010000002.1"/>
</dbReference>